<name>A0A803PFS2_CANSA</name>
<evidence type="ECO:0000256" key="3">
    <source>
        <dbReference type="ARBA" id="ARBA00046185"/>
    </source>
</evidence>
<dbReference type="GO" id="GO:0016491">
    <property type="term" value="F:oxidoreductase activity"/>
    <property type="evidence" value="ECO:0007669"/>
    <property type="project" value="UniProtKB-KW"/>
</dbReference>
<dbReference type="EnsemblPlants" id="evm.model.04.2144">
    <property type="protein sequence ID" value="cds.evm.model.04.2144"/>
    <property type="gene ID" value="evm.TU.04.2144"/>
</dbReference>
<dbReference type="GO" id="GO:0051536">
    <property type="term" value="F:iron-sulfur cluster binding"/>
    <property type="evidence" value="ECO:0007669"/>
    <property type="project" value="InterPro"/>
</dbReference>
<sequence>MAMSSTFTTSNPYLLQNYVVFSPHSTPSSTFGYQSTLFASKLTKKCLSFTAIKTRPDSFSRPALNPISASAQTFDVVVVGAGVIGLTIARQFLLGSDLSVAVVDKAVPCSGATGAGQGYLWMAHKTPGSDIWDLALRSHELWRELAGNLKEQGVDPQEHMGWKNTGSLLIGRTPKEVDVLKKQVKSLQDAGVRSEFLSATDLLSKEPSLLIENDGGAAFLPETVNWMLIANRHFISKGRYAEFFYDPVTTLIRTGSSGKVIGVKTAKNTLFCNKAIIVAAGCWSGSLVQDLFRDSGIVLDVPVKPRKGHLLVLTNFNFLQLNHGMMEAGYLDHKTATQLPDTSTSVISDHDQNLSISMTATIDSMGNVVLGSSRQFAGFNTETEESVINLIWERAMDFFPKLREQTLSDFIERREVRVGLRPYMPDGKPVIGPVPGLSNVLLATGHEGGGLSMALGTAEMVADMVLGNPEKVKSAPFAVQVSNLQRLSAQIHRLPALSFYSNSLISRSSVTSTSPTSPSPSSSRKVSDRIVKLFAIDLDGKKREIVGLTGHTLLKTLANAGMIEPASHRLEDIDACSAECEVNVAQEWLDRLPGRSYDEEFILKKYSRARVLNKHSRLSCQVVLSPDLQGMVVAVPEAKPWDIP</sequence>
<dbReference type="InterPro" id="IPR006076">
    <property type="entry name" value="FAD-dep_OxRdtase"/>
</dbReference>
<evidence type="ECO:0000313" key="6">
    <source>
        <dbReference type="Proteomes" id="UP000596661"/>
    </source>
</evidence>
<dbReference type="Gene3D" id="3.50.50.60">
    <property type="entry name" value="FAD/NAD(P)-binding domain"/>
    <property type="match status" value="1"/>
</dbReference>
<evidence type="ECO:0000256" key="2">
    <source>
        <dbReference type="ARBA" id="ARBA00039785"/>
    </source>
</evidence>
<dbReference type="InterPro" id="IPR036188">
    <property type="entry name" value="FAD/NAD-bd_sf"/>
</dbReference>
<proteinExistence type="predicted"/>
<accession>A0A803PFS2</accession>
<organism evidence="5 6">
    <name type="scientific">Cannabis sativa</name>
    <name type="common">Hemp</name>
    <name type="synonym">Marijuana</name>
    <dbReference type="NCBI Taxonomy" id="3483"/>
    <lineage>
        <taxon>Eukaryota</taxon>
        <taxon>Viridiplantae</taxon>
        <taxon>Streptophyta</taxon>
        <taxon>Embryophyta</taxon>
        <taxon>Tracheophyta</taxon>
        <taxon>Spermatophyta</taxon>
        <taxon>Magnoliopsida</taxon>
        <taxon>eudicotyledons</taxon>
        <taxon>Gunneridae</taxon>
        <taxon>Pentapetalae</taxon>
        <taxon>rosids</taxon>
        <taxon>fabids</taxon>
        <taxon>Rosales</taxon>
        <taxon>Cannabaceae</taxon>
        <taxon>Cannabis</taxon>
    </lineage>
</organism>
<dbReference type="GO" id="GO:0005737">
    <property type="term" value="C:cytoplasm"/>
    <property type="evidence" value="ECO:0007669"/>
    <property type="project" value="TreeGrafter"/>
</dbReference>
<comment type="function">
    <text evidence="3">Required for the assembly of the mitochondrial membrane respiratory chain NADH dehydrogenase (Complex I). Involved in mid-late stages of complex I assembly.</text>
</comment>
<keyword evidence="1" id="KW-0560">Oxidoreductase</keyword>
<dbReference type="SUPFAM" id="SSF54292">
    <property type="entry name" value="2Fe-2S ferredoxin-like"/>
    <property type="match status" value="1"/>
</dbReference>
<reference evidence="5" key="2">
    <citation type="submission" date="2021-03" db="UniProtKB">
        <authorList>
            <consortium name="EnsemblPlants"/>
        </authorList>
    </citation>
    <scope>IDENTIFICATION</scope>
</reference>
<evidence type="ECO:0000256" key="1">
    <source>
        <dbReference type="ARBA" id="ARBA00023002"/>
    </source>
</evidence>
<dbReference type="Gene3D" id="3.10.20.30">
    <property type="match status" value="1"/>
</dbReference>
<feature type="domain" description="FAD dependent oxidoreductase" evidence="4">
    <location>
        <begin position="75"/>
        <end position="464"/>
    </location>
</feature>
<dbReference type="AlphaFoldDB" id="A0A803PFS2"/>
<dbReference type="InterPro" id="IPR012675">
    <property type="entry name" value="Beta-grasp_dom_sf"/>
</dbReference>
<evidence type="ECO:0000313" key="5">
    <source>
        <dbReference type="EnsemblPlants" id="cds.evm.model.04.2144"/>
    </source>
</evidence>
<dbReference type="EMBL" id="UZAU01000401">
    <property type="status" value="NOT_ANNOTATED_CDS"/>
    <property type="molecule type" value="Genomic_DNA"/>
</dbReference>
<keyword evidence="6" id="KW-1185">Reference proteome</keyword>
<dbReference type="Pfam" id="PF01266">
    <property type="entry name" value="DAO"/>
    <property type="match status" value="1"/>
</dbReference>
<protein>
    <recommendedName>
        <fullName evidence="2">FAD-dependent oxidoreductase domain-containing protein 1</fullName>
    </recommendedName>
</protein>
<reference evidence="5" key="1">
    <citation type="submission" date="2018-11" db="EMBL/GenBank/DDBJ databases">
        <authorList>
            <person name="Grassa J C."/>
        </authorList>
    </citation>
    <scope>NUCLEOTIDE SEQUENCE [LARGE SCALE GENOMIC DNA]</scope>
</reference>
<dbReference type="SUPFAM" id="SSF51905">
    <property type="entry name" value="FAD/NAD(P)-binding domain"/>
    <property type="match status" value="1"/>
</dbReference>
<dbReference type="Proteomes" id="UP000596661">
    <property type="component" value="Chromosome 4"/>
</dbReference>
<dbReference type="Gene3D" id="3.30.9.10">
    <property type="entry name" value="D-Amino Acid Oxidase, subunit A, domain 2"/>
    <property type="match status" value="1"/>
</dbReference>
<dbReference type="OMA" id="SASECNH"/>
<dbReference type="PANTHER" id="PTHR13847">
    <property type="entry name" value="SARCOSINE DEHYDROGENASE-RELATED"/>
    <property type="match status" value="1"/>
</dbReference>
<dbReference type="PANTHER" id="PTHR13847:SF287">
    <property type="entry name" value="FAD-DEPENDENT OXIDOREDUCTASE DOMAIN-CONTAINING PROTEIN 1"/>
    <property type="match status" value="1"/>
</dbReference>
<dbReference type="InterPro" id="IPR036010">
    <property type="entry name" value="2Fe-2S_ferredoxin-like_sf"/>
</dbReference>
<dbReference type="SUPFAM" id="SSF54373">
    <property type="entry name" value="FAD-linked reductases, C-terminal domain"/>
    <property type="match status" value="1"/>
</dbReference>
<evidence type="ECO:0000259" key="4">
    <source>
        <dbReference type="Pfam" id="PF01266"/>
    </source>
</evidence>
<dbReference type="Gramene" id="evm.model.04.2144">
    <property type="protein sequence ID" value="cds.evm.model.04.2144"/>
    <property type="gene ID" value="evm.TU.04.2144"/>
</dbReference>